<keyword evidence="5 7" id="KW-0175">Coiled coil</keyword>
<dbReference type="GO" id="GO:0042995">
    <property type="term" value="C:cell projection"/>
    <property type="evidence" value="ECO:0007669"/>
    <property type="project" value="UniProtKB-SubCell"/>
</dbReference>
<keyword evidence="4" id="KW-0597">Phosphoprotein</keyword>
<dbReference type="PANTHER" id="PTHR23166">
    <property type="entry name" value="FILAMIN/GPBP-INTERACTING PROTEIN"/>
    <property type="match status" value="1"/>
</dbReference>
<feature type="region of interest" description="Disordered" evidence="8">
    <location>
        <begin position="449"/>
        <end position="468"/>
    </location>
</feature>
<evidence type="ECO:0000256" key="4">
    <source>
        <dbReference type="ARBA" id="ARBA00022553"/>
    </source>
</evidence>
<dbReference type="Proteomes" id="UP000261380">
    <property type="component" value="Unplaced"/>
</dbReference>
<dbReference type="InterPro" id="IPR050719">
    <property type="entry name" value="Cortactin-Actin_Reg"/>
</dbReference>
<reference evidence="10" key="1">
    <citation type="submission" date="2025-08" db="UniProtKB">
        <authorList>
            <consortium name="Ensembl"/>
        </authorList>
    </citation>
    <scope>IDENTIFICATION</scope>
</reference>
<gene>
    <name evidence="10" type="primary">CTTNBP2NL</name>
</gene>
<feature type="domain" description="Cortactin-binding protein-2 N-terminal" evidence="9">
    <location>
        <begin position="6"/>
        <end position="188"/>
    </location>
</feature>
<protein>
    <submittedName>
        <fullName evidence="10">CTTNBP2 N-terminal like</fullName>
    </submittedName>
</protein>
<comment type="subcellular location">
    <subcellularLocation>
        <location evidence="1">Cell projection</location>
    </subcellularLocation>
    <subcellularLocation>
        <location evidence="2">Cytoplasm</location>
    </subcellularLocation>
</comment>
<dbReference type="STRING" id="32473.ENSXCOP00000018442"/>
<dbReference type="InterPro" id="IPR019131">
    <property type="entry name" value="Cortactin-binding_p2_N"/>
</dbReference>
<dbReference type="AlphaFoldDB" id="A0A3B5M4S4"/>
<feature type="coiled-coil region" evidence="7">
    <location>
        <begin position="99"/>
        <end position="274"/>
    </location>
</feature>
<feature type="region of interest" description="Disordered" evidence="8">
    <location>
        <begin position="399"/>
        <end position="439"/>
    </location>
</feature>
<evidence type="ECO:0000256" key="5">
    <source>
        <dbReference type="ARBA" id="ARBA00023054"/>
    </source>
</evidence>
<dbReference type="GO" id="GO:0005737">
    <property type="term" value="C:cytoplasm"/>
    <property type="evidence" value="ECO:0007669"/>
    <property type="project" value="UniProtKB-SubCell"/>
</dbReference>
<feature type="region of interest" description="Disordered" evidence="8">
    <location>
        <begin position="482"/>
        <end position="561"/>
    </location>
</feature>
<keyword evidence="3" id="KW-0963">Cytoplasm</keyword>
<proteinExistence type="predicted"/>
<evidence type="ECO:0000313" key="11">
    <source>
        <dbReference type="Proteomes" id="UP000261380"/>
    </source>
</evidence>
<dbReference type="GeneTree" id="ENSGT00950000182852"/>
<feature type="compositionally biased region" description="Polar residues" evidence="8">
    <location>
        <begin position="449"/>
        <end position="467"/>
    </location>
</feature>
<evidence type="ECO:0000313" key="10">
    <source>
        <dbReference type="Ensembl" id="ENSXCOP00000018442.1"/>
    </source>
</evidence>
<dbReference type="Ensembl" id="ENSXCOT00000018674.1">
    <property type="protein sequence ID" value="ENSXCOP00000018442.1"/>
    <property type="gene ID" value="ENSXCOG00000013883.1"/>
</dbReference>
<dbReference type="Pfam" id="PF09727">
    <property type="entry name" value="CortBP2"/>
    <property type="match status" value="1"/>
</dbReference>
<keyword evidence="6" id="KW-0966">Cell projection</keyword>
<evidence type="ECO:0000256" key="8">
    <source>
        <dbReference type="SAM" id="MobiDB-lite"/>
    </source>
</evidence>
<feature type="region of interest" description="Disordered" evidence="8">
    <location>
        <begin position="355"/>
        <end position="375"/>
    </location>
</feature>
<evidence type="ECO:0000256" key="2">
    <source>
        <dbReference type="ARBA" id="ARBA00004496"/>
    </source>
</evidence>
<name>A0A3B5M4S4_9TELE</name>
<evidence type="ECO:0000256" key="6">
    <source>
        <dbReference type="ARBA" id="ARBA00023273"/>
    </source>
</evidence>
<reference evidence="10" key="2">
    <citation type="submission" date="2025-09" db="UniProtKB">
        <authorList>
            <consortium name="Ensembl"/>
        </authorList>
    </citation>
    <scope>IDENTIFICATION</scope>
</reference>
<feature type="compositionally biased region" description="Polar residues" evidence="8">
    <location>
        <begin position="531"/>
        <end position="549"/>
    </location>
</feature>
<sequence length="561" mass="62370">VNMESLSKPELLMLFSILEGELQARDVVIEALKAQCKELFIQERYGRYNLSDPFHALQRDNEIVGGPNKEPGHSSPTSNPLVVLKLVVSHCRKMQEKMLAQLAAAESRHRRVIADLEEEKRRHAEDTAEGDDVTYILEKERERLQQQLEFERSQVRRLEKEQRRITEQLEEERAQHKQLSCALAKECKWASARALEEGHRLTELNRKLDKEKDACQTLQKELDEERMRALRMEARVEEQLAEFDTEREQLRSRLKKEERKLEEVQEVFASSNEATGRDRVRKVPAGSLSVDSIKVEDIEEDHASEQPKPRSYCPGEANGFHISSIHAEKTSCQNGNETQTSLSYSGAVFTPQSRSSPCTSPVLAKRTTGSVSQGGYQSPYQAGINQRFHAAWHKFQSSFEPDSQFQPAQPVPLLSPKELSPVTSSSSPEASPVKQMARSTVTQVLSRFTSVQQSGSMKQGTPNNSPFGTDYRSLAAPLSPATGRATGAVPQGVRSPTISRVERGNPPPIPPKKPGLAQAPLSPAAVPKSGSHFSESPLSGSCGLSSNQEGVKELDMVVSSN</sequence>
<evidence type="ECO:0000256" key="1">
    <source>
        <dbReference type="ARBA" id="ARBA00004316"/>
    </source>
</evidence>
<evidence type="ECO:0000259" key="9">
    <source>
        <dbReference type="Pfam" id="PF09727"/>
    </source>
</evidence>
<evidence type="ECO:0000256" key="7">
    <source>
        <dbReference type="SAM" id="Coils"/>
    </source>
</evidence>
<keyword evidence="11" id="KW-1185">Reference proteome</keyword>
<evidence type="ECO:0000256" key="3">
    <source>
        <dbReference type="ARBA" id="ARBA00022490"/>
    </source>
</evidence>
<dbReference type="PANTHER" id="PTHR23166:SF9">
    <property type="entry name" value="CTTNBP2 N-TERMINAL-LIKE PROTEIN"/>
    <property type="match status" value="1"/>
</dbReference>
<accession>A0A3B5M4S4</accession>
<organism evidence="10 11">
    <name type="scientific">Xiphophorus couchianus</name>
    <name type="common">Monterrey platyfish</name>
    <dbReference type="NCBI Taxonomy" id="32473"/>
    <lineage>
        <taxon>Eukaryota</taxon>
        <taxon>Metazoa</taxon>
        <taxon>Chordata</taxon>
        <taxon>Craniata</taxon>
        <taxon>Vertebrata</taxon>
        <taxon>Euteleostomi</taxon>
        <taxon>Actinopterygii</taxon>
        <taxon>Neopterygii</taxon>
        <taxon>Teleostei</taxon>
        <taxon>Neoteleostei</taxon>
        <taxon>Acanthomorphata</taxon>
        <taxon>Ovalentaria</taxon>
        <taxon>Atherinomorphae</taxon>
        <taxon>Cyprinodontiformes</taxon>
        <taxon>Poeciliidae</taxon>
        <taxon>Poeciliinae</taxon>
        <taxon>Xiphophorus</taxon>
    </lineage>
</organism>
<feature type="compositionally biased region" description="Low complexity" evidence="8">
    <location>
        <begin position="415"/>
        <end position="434"/>
    </location>
</feature>